<proteinExistence type="predicted"/>
<comment type="caution">
    <text evidence="1">The sequence shown here is derived from an EMBL/GenBank/DDBJ whole genome shotgun (WGS) entry which is preliminary data.</text>
</comment>
<keyword evidence="2" id="KW-1185">Reference proteome</keyword>
<accession>A0A0V0SHX0</accession>
<evidence type="ECO:0000313" key="1">
    <source>
        <dbReference type="EMBL" id="KRX26448.1"/>
    </source>
</evidence>
<name>A0A0V0SHX0_9BILA</name>
<dbReference type="Proteomes" id="UP000054630">
    <property type="component" value="Unassembled WGS sequence"/>
</dbReference>
<protein>
    <submittedName>
        <fullName evidence="1">Uncharacterized protein</fullName>
    </submittedName>
</protein>
<gene>
    <name evidence="1" type="ORF">T07_12297</name>
</gene>
<reference evidence="1 2" key="1">
    <citation type="submission" date="2015-01" db="EMBL/GenBank/DDBJ databases">
        <title>Evolution of Trichinella species and genotypes.</title>
        <authorList>
            <person name="Korhonen P.K."/>
            <person name="Edoardo P."/>
            <person name="Giuseppe L.R."/>
            <person name="Gasser R.B."/>
        </authorList>
    </citation>
    <scope>NUCLEOTIDE SEQUENCE [LARGE SCALE GENOMIC DNA]</scope>
    <source>
        <strain evidence="1">ISS37</strain>
    </source>
</reference>
<dbReference type="EMBL" id="JYDL01000007">
    <property type="protein sequence ID" value="KRX26448.1"/>
    <property type="molecule type" value="Genomic_DNA"/>
</dbReference>
<sequence length="69" mass="7873">MHKQASKQAIICVYYILILKQVPTKIFVLVLQSRIAPIRLISSSLRACLKLQLKRNFVSNISKLFSAEV</sequence>
<evidence type="ECO:0000313" key="2">
    <source>
        <dbReference type="Proteomes" id="UP000054630"/>
    </source>
</evidence>
<organism evidence="1 2">
    <name type="scientific">Trichinella nelsoni</name>
    <dbReference type="NCBI Taxonomy" id="6336"/>
    <lineage>
        <taxon>Eukaryota</taxon>
        <taxon>Metazoa</taxon>
        <taxon>Ecdysozoa</taxon>
        <taxon>Nematoda</taxon>
        <taxon>Enoplea</taxon>
        <taxon>Dorylaimia</taxon>
        <taxon>Trichinellida</taxon>
        <taxon>Trichinellidae</taxon>
        <taxon>Trichinella</taxon>
    </lineage>
</organism>
<dbReference type="AlphaFoldDB" id="A0A0V0SHX0"/>